<dbReference type="Proteomes" id="UP000886998">
    <property type="component" value="Unassembled WGS sequence"/>
</dbReference>
<gene>
    <name evidence="2" type="ORF">TNIN_60091</name>
</gene>
<name>A0A8X7CGR1_9ARAC</name>
<sequence>MKPYLYIFPSLHPRIAQDDQKEKSKKSKQNSKNRKRRAKEQKADIEIKMTPYTPKKSYVHHTSEDEDMIVYDIDEDGREQFKHIRGGYMHIITPTKYQKK</sequence>
<proteinExistence type="predicted"/>
<evidence type="ECO:0000313" key="3">
    <source>
        <dbReference type="Proteomes" id="UP000886998"/>
    </source>
</evidence>
<keyword evidence="3" id="KW-1185">Reference proteome</keyword>
<protein>
    <submittedName>
        <fullName evidence="2">Uncharacterized protein</fullName>
    </submittedName>
</protein>
<reference evidence="2" key="1">
    <citation type="submission" date="2020-08" db="EMBL/GenBank/DDBJ databases">
        <title>Multicomponent nature underlies the extraordinary mechanical properties of spider dragline silk.</title>
        <authorList>
            <person name="Kono N."/>
            <person name="Nakamura H."/>
            <person name="Mori M."/>
            <person name="Yoshida Y."/>
            <person name="Ohtoshi R."/>
            <person name="Malay A.D."/>
            <person name="Moran D.A.P."/>
            <person name="Tomita M."/>
            <person name="Numata K."/>
            <person name="Arakawa K."/>
        </authorList>
    </citation>
    <scope>NUCLEOTIDE SEQUENCE</scope>
</reference>
<accession>A0A8X7CGR1</accession>
<feature type="region of interest" description="Disordered" evidence="1">
    <location>
        <begin position="15"/>
        <end position="49"/>
    </location>
</feature>
<dbReference type="EMBL" id="BMAV01015077">
    <property type="protein sequence ID" value="GFY64117.1"/>
    <property type="molecule type" value="Genomic_DNA"/>
</dbReference>
<dbReference type="AlphaFoldDB" id="A0A8X7CGR1"/>
<comment type="caution">
    <text evidence="2">The sequence shown here is derived from an EMBL/GenBank/DDBJ whole genome shotgun (WGS) entry which is preliminary data.</text>
</comment>
<feature type="compositionally biased region" description="Basic residues" evidence="1">
    <location>
        <begin position="23"/>
        <end position="39"/>
    </location>
</feature>
<evidence type="ECO:0000256" key="1">
    <source>
        <dbReference type="SAM" id="MobiDB-lite"/>
    </source>
</evidence>
<evidence type="ECO:0000313" key="2">
    <source>
        <dbReference type="EMBL" id="GFY64117.1"/>
    </source>
</evidence>
<organism evidence="2 3">
    <name type="scientific">Trichonephila inaurata madagascariensis</name>
    <dbReference type="NCBI Taxonomy" id="2747483"/>
    <lineage>
        <taxon>Eukaryota</taxon>
        <taxon>Metazoa</taxon>
        <taxon>Ecdysozoa</taxon>
        <taxon>Arthropoda</taxon>
        <taxon>Chelicerata</taxon>
        <taxon>Arachnida</taxon>
        <taxon>Araneae</taxon>
        <taxon>Araneomorphae</taxon>
        <taxon>Entelegynae</taxon>
        <taxon>Araneoidea</taxon>
        <taxon>Nephilidae</taxon>
        <taxon>Trichonephila</taxon>
        <taxon>Trichonephila inaurata</taxon>
    </lineage>
</organism>